<protein>
    <submittedName>
        <fullName evidence="1">Uncharacterized protein</fullName>
    </submittedName>
</protein>
<keyword evidence="2" id="KW-1185">Reference proteome</keyword>
<dbReference type="Proteomes" id="UP000070263">
    <property type="component" value="Unassembled WGS sequence"/>
</dbReference>
<organism evidence="1 2">
    <name type="scientific">candidate division MSBL1 archaeon SCGC-AAA382A20</name>
    <dbReference type="NCBI Taxonomy" id="1698280"/>
    <lineage>
        <taxon>Archaea</taxon>
        <taxon>Methanobacteriati</taxon>
        <taxon>Methanobacteriota</taxon>
        <taxon>candidate division MSBL1</taxon>
    </lineage>
</organism>
<dbReference type="EMBL" id="LHYE01000009">
    <property type="protein sequence ID" value="KXB07375.1"/>
    <property type="molecule type" value="Genomic_DNA"/>
</dbReference>
<dbReference type="AlphaFoldDB" id="A0A133VLN7"/>
<comment type="caution">
    <text evidence="1">The sequence shown here is derived from an EMBL/GenBank/DDBJ whole genome shotgun (WGS) entry which is preliminary data.</text>
</comment>
<gene>
    <name evidence="1" type="ORF">AKJ51_01395</name>
</gene>
<proteinExistence type="predicted"/>
<evidence type="ECO:0000313" key="1">
    <source>
        <dbReference type="EMBL" id="KXB07375.1"/>
    </source>
</evidence>
<evidence type="ECO:0000313" key="2">
    <source>
        <dbReference type="Proteomes" id="UP000070263"/>
    </source>
</evidence>
<name>A0A133VLN7_9EURY</name>
<sequence length="134" mass="15070">MKSAGIISVVALAIALLILAYTGNIFSTSGHPELNDVMDDYNNEKLSFKSYEPGDKIIIQDKVEKAKYDSSRNITLVTVKSYQSHSILFRGNIKETHNTTFSLDNSEITFTITITEHKGIEHVKEFFTPKKEVV</sequence>
<accession>A0A133VLN7</accession>
<reference evidence="1 2" key="1">
    <citation type="journal article" date="2016" name="Sci. Rep.">
        <title>Metabolic traits of an uncultured archaeal lineage -MSBL1- from brine pools of the Red Sea.</title>
        <authorList>
            <person name="Mwirichia R."/>
            <person name="Alam I."/>
            <person name="Rashid M."/>
            <person name="Vinu M."/>
            <person name="Ba-Alawi W."/>
            <person name="Anthony Kamau A."/>
            <person name="Kamanda Ngugi D."/>
            <person name="Goker M."/>
            <person name="Klenk H.P."/>
            <person name="Bajic V."/>
            <person name="Stingl U."/>
        </authorList>
    </citation>
    <scope>NUCLEOTIDE SEQUENCE [LARGE SCALE GENOMIC DNA]</scope>
    <source>
        <strain evidence="1">SCGC-AAA382A20</strain>
    </source>
</reference>